<keyword evidence="4 5" id="KW-0539">Nucleus</keyword>
<evidence type="ECO:0000256" key="1">
    <source>
        <dbReference type="ARBA" id="ARBA00004123"/>
    </source>
</evidence>
<dbReference type="Pfam" id="PF03790">
    <property type="entry name" value="KNOX1"/>
    <property type="match status" value="1"/>
</dbReference>
<dbReference type="CDD" id="cd00086">
    <property type="entry name" value="homeodomain"/>
    <property type="match status" value="1"/>
</dbReference>
<dbReference type="InterPro" id="IPR005540">
    <property type="entry name" value="KNOX1"/>
</dbReference>
<dbReference type="GO" id="GO:0006355">
    <property type="term" value="P:regulation of DNA-templated transcription"/>
    <property type="evidence" value="ECO:0007669"/>
    <property type="project" value="InterPro"/>
</dbReference>
<comment type="subcellular location">
    <subcellularLocation>
        <location evidence="1 5">Nucleus</location>
    </subcellularLocation>
</comment>
<evidence type="ECO:0000259" key="7">
    <source>
        <dbReference type="PROSITE" id="PS50071"/>
    </source>
</evidence>
<accession>A0AAV6MTS4</accession>
<evidence type="ECO:0000256" key="6">
    <source>
        <dbReference type="SAM" id="MobiDB-lite"/>
    </source>
</evidence>
<dbReference type="Proteomes" id="UP000685013">
    <property type="component" value="Chromosome 12"/>
</dbReference>
<evidence type="ECO:0000256" key="2">
    <source>
        <dbReference type="ARBA" id="ARBA00023125"/>
    </source>
</evidence>
<keyword evidence="3 5" id="KW-0371">Homeobox</keyword>
<evidence type="ECO:0000256" key="4">
    <source>
        <dbReference type="ARBA" id="ARBA00023242"/>
    </source>
</evidence>
<reference evidence="8 9" key="1">
    <citation type="journal article" date="2021" name="Hortic Res">
        <title>The domestication of Cucurbita argyrosperma as revealed by the genome of its wild relative.</title>
        <authorList>
            <person name="Barrera-Redondo J."/>
            <person name="Sanchez-de la Vega G."/>
            <person name="Aguirre-Liguori J.A."/>
            <person name="Castellanos-Morales G."/>
            <person name="Gutierrez-Guerrero Y.T."/>
            <person name="Aguirre-Dugua X."/>
            <person name="Aguirre-Planter E."/>
            <person name="Tenaillon M.I."/>
            <person name="Lira-Saade R."/>
            <person name="Eguiarte L.E."/>
        </authorList>
    </citation>
    <scope>NUCLEOTIDE SEQUENCE [LARGE SCALE GENOMIC DNA]</scope>
    <source>
        <strain evidence="8">JBR-2021</strain>
    </source>
</reference>
<feature type="DNA-binding region" description="Homeobox" evidence="5">
    <location>
        <begin position="221"/>
        <end position="250"/>
    </location>
</feature>
<dbReference type="AlphaFoldDB" id="A0AAV6MTS4"/>
<dbReference type="GO" id="GO:0005634">
    <property type="term" value="C:nucleus"/>
    <property type="evidence" value="ECO:0007669"/>
    <property type="project" value="UniProtKB-SubCell"/>
</dbReference>
<feature type="region of interest" description="Disordered" evidence="6">
    <location>
        <begin position="160"/>
        <end position="199"/>
    </location>
</feature>
<evidence type="ECO:0000256" key="5">
    <source>
        <dbReference type="PROSITE-ProRule" id="PRU00108"/>
    </source>
</evidence>
<evidence type="ECO:0000256" key="3">
    <source>
        <dbReference type="ARBA" id="ARBA00023155"/>
    </source>
</evidence>
<gene>
    <name evidence="8" type="primary">OSH71</name>
    <name evidence="8" type="ORF">SDJN03_18947</name>
</gene>
<dbReference type="SMART" id="SM01255">
    <property type="entry name" value="KNOX1"/>
    <property type="match status" value="1"/>
</dbReference>
<dbReference type="PANTHER" id="PTHR48452:SF1">
    <property type="entry name" value="FUSED COMPOUND LEAF 1"/>
    <property type="match status" value="1"/>
</dbReference>
<dbReference type="PANTHER" id="PTHR48452">
    <property type="entry name" value="FUSED COMPOUND LEAF 1"/>
    <property type="match status" value="1"/>
</dbReference>
<dbReference type="InterPro" id="IPR001356">
    <property type="entry name" value="HD"/>
</dbReference>
<dbReference type="PROSITE" id="PS50071">
    <property type="entry name" value="HOMEOBOX_2"/>
    <property type="match status" value="1"/>
</dbReference>
<dbReference type="GO" id="GO:0003677">
    <property type="term" value="F:DNA binding"/>
    <property type="evidence" value="ECO:0007669"/>
    <property type="project" value="UniProtKB-UniRule"/>
</dbReference>
<dbReference type="InterPro" id="IPR005541">
    <property type="entry name" value="KNOX2"/>
</dbReference>
<feature type="compositionally biased region" description="Acidic residues" evidence="6">
    <location>
        <begin position="172"/>
        <end position="181"/>
    </location>
</feature>
<feature type="non-terminal residue" evidence="8">
    <location>
        <position position="1"/>
    </location>
</feature>
<proteinExistence type="predicted"/>
<dbReference type="Pfam" id="PF05920">
    <property type="entry name" value="Homeobox_KN"/>
    <property type="match status" value="1"/>
</dbReference>
<keyword evidence="2 5" id="KW-0238">DNA-binding</keyword>
<dbReference type="SMART" id="SM01256">
    <property type="entry name" value="KNOX2"/>
    <property type="match status" value="1"/>
</dbReference>
<protein>
    <submittedName>
        <fullName evidence="8">Homeobox protein knotted-1-like 10</fullName>
    </submittedName>
</protein>
<evidence type="ECO:0000313" key="9">
    <source>
        <dbReference type="Proteomes" id="UP000685013"/>
    </source>
</evidence>
<keyword evidence="9" id="KW-1185">Reference proteome</keyword>
<dbReference type="EMBL" id="JAGKQH010000012">
    <property type="protein sequence ID" value="KAG6586214.1"/>
    <property type="molecule type" value="Genomic_DNA"/>
</dbReference>
<comment type="caution">
    <text evidence="8">The sequence shown here is derived from an EMBL/GenBank/DDBJ whole genome shotgun (WGS) entry which is preliminary data.</text>
</comment>
<dbReference type="InterPro" id="IPR008422">
    <property type="entry name" value="KN_HD"/>
</dbReference>
<name>A0AAV6MTS4_9ROSI</name>
<evidence type="ECO:0000313" key="8">
    <source>
        <dbReference type="EMBL" id="KAG6586214.1"/>
    </source>
</evidence>
<sequence>MEEFYRLNSSVISSYTNGVVASEAIASTSSGGVHGAQMMNNEMIQLEAETTTGLNMSEIIKTQIVNHPLYCKLVSAYIECQKVGAPPQVACLLEEIGRENHPPRSCIVLGADPQLDNFMESYCGVLHQYKNELTKPFDEATMFLTNIELELSNLCKGSFTATSDSRPATNDEVAETPEDEPSSYREVEMPGNHEPFGTRQTNQDLKEMLLKKYSGYLSKEKSKLSGITGLDQKQINNWFINQRKRHWNPPEEMRFALMDSVGTGTGVGVGEYIKGSNFYDNGETGGRVV</sequence>
<dbReference type="Pfam" id="PF03791">
    <property type="entry name" value="KNOX2"/>
    <property type="match status" value="1"/>
</dbReference>
<organism evidence="8 9">
    <name type="scientific">Cucurbita argyrosperma subsp. sororia</name>
    <dbReference type="NCBI Taxonomy" id="37648"/>
    <lineage>
        <taxon>Eukaryota</taxon>
        <taxon>Viridiplantae</taxon>
        <taxon>Streptophyta</taxon>
        <taxon>Embryophyta</taxon>
        <taxon>Tracheophyta</taxon>
        <taxon>Spermatophyta</taxon>
        <taxon>Magnoliopsida</taxon>
        <taxon>eudicotyledons</taxon>
        <taxon>Gunneridae</taxon>
        <taxon>Pentapetalae</taxon>
        <taxon>rosids</taxon>
        <taxon>fabids</taxon>
        <taxon>Cucurbitales</taxon>
        <taxon>Cucurbitaceae</taxon>
        <taxon>Cucurbiteae</taxon>
        <taxon>Cucurbita</taxon>
    </lineage>
</organism>
<dbReference type="SMART" id="SM00389">
    <property type="entry name" value="HOX"/>
    <property type="match status" value="1"/>
</dbReference>
<feature type="domain" description="Homeobox" evidence="7">
    <location>
        <begin position="219"/>
        <end position="249"/>
    </location>
</feature>